<dbReference type="Proteomes" id="UP000887575">
    <property type="component" value="Unassembled WGS sequence"/>
</dbReference>
<evidence type="ECO:0000256" key="1">
    <source>
        <dbReference type="ARBA" id="ARBA00004141"/>
    </source>
</evidence>
<accession>A0AAF3FMT2</accession>
<feature type="transmembrane region" description="Helical" evidence="5">
    <location>
        <begin position="362"/>
        <end position="382"/>
    </location>
</feature>
<dbReference type="GO" id="GO:0022857">
    <property type="term" value="F:transmembrane transporter activity"/>
    <property type="evidence" value="ECO:0007669"/>
    <property type="project" value="InterPro"/>
</dbReference>
<evidence type="ECO:0000313" key="7">
    <source>
        <dbReference type="Proteomes" id="UP000887575"/>
    </source>
</evidence>
<dbReference type="InterPro" id="IPR050382">
    <property type="entry name" value="MFS_Na/Anion_cotransporter"/>
</dbReference>
<dbReference type="SUPFAM" id="SSF103473">
    <property type="entry name" value="MFS general substrate transporter"/>
    <property type="match status" value="1"/>
</dbReference>
<protein>
    <recommendedName>
        <fullName evidence="6">Major facilitator superfamily (MFS) profile domain-containing protein</fullName>
    </recommendedName>
</protein>
<name>A0AAF3FMT2_9BILA</name>
<feature type="transmembrane region" description="Helical" evidence="5">
    <location>
        <begin position="295"/>
        <end position="315"/>
    </location>
</feature>
<keyword evidence="7" id="KW-1185">Reference proteome</keyword>
<dbReference type="Pfam" id="PF07690">
    <property type="entry name" value="MFS_1"/>
    <property type="match status" value="1"/>
</dbReference>
<proteinExistence type="predicted"/>
<organism evidence="7 8">
    <name type="scientific">Mesorhabditis belari</name>
    <dbReference type="NCBI Taxonomy" id="2138241"/>
    <lineage>
        <taxon>Eukaryota</taxon>
        <taxon>Metazoa</taxon>
        <taxon>Ecdysozoa</taxon>
        <taxon>Nematoda</taxon>
        <taxon>Chromadorea</taxon>
        <taxon>Rhabditida</taxon>
        <taxon>Rhabditina</taxon>
        <taxon>Rhabditomorpha</taxon>
        <taxon>Rhabditoidea</taxon>
        <taxon>Rhabditidae</taxon>
        <taxon>Mesorhabditinae</taxon>
        <taxon>Mesorhabditis</taxon>
    </lineage>
</organism>
<feature type="transmembrane region" description="Helical" evidence="5">
    <location>
        <begin position="36"/>
        <end position="56"/>
    </location>
</feature>
<dbReference type="PANTHER" id="PTHR11662:SF405">
    <property type="entry name" value="PROTEIN CBG12249"/>
    <property type="match status" value="1"/>
</dbReference>
<evidence type="ECO:0000256" key="4">
    <source>
        <dbReference type="ARBA" id="ARBA00023136"/>
    </source>
</evidence>
<dbReference type="PROSITE" id="PS50850">
    <property type="entry name" value="MFS"/>
    <property type="match status" value="1"/>
</dbReference>
<keyword evidence="3 5" id="KW-1133">Transmembrane helix</keyword>
<feature type="transmembrane region" description="Helical" evidence="5">
    <location>
        <begin position="157"/>
        <end position="175"/>
    </location>
</feature>
<comment type="subcellular location">
    <subcellularLocation>
        <location evidence="1">Membrane</location>
        <topology evidence="1">Multi-pass membrane protein</topology>
    </subcellularLocation>
</comment>
<evidence type="ECO:0000256" key="3">
    <source>
        <dbReference type="ARBA" id="ARBA00022989"/>
    </source>
</evidence>
<dbReference type="AlphaFoldDB" id="A0AAF3FMT2"/>
<evidence type="ECO:0000256" key="5">
    <source>
        <dbReference type="SAM" id="Phobius"/>
    </source>
</evidence>
<dbReference type="InterPro" id="IPR036259">
    <property type="entry name" value="MFS_trans_sf"/>
</dbReference>
<feature type="transmembrane region" description="Helical" evidence="5">
    <location>
        <begin position="63"/>
        <end position="81"/>
    </location>
</feature>
<dbReference type="InterPro" id="IPR020846">
    <property type="entry name" value="MFS_dom"/>
</dbReference>
<feature type="transmembrane region" description="Helical" evidence="5">
    <location>
        <begin position="321"/>
        <end position="342"/>
    </location>
</feature>
<dbReference type="Gene3D" id="1.20.1250.20">
    <property type="entry name" value="MFS general substrate transporter like domains"/>
    <property type="match status" value="2"/>
</dbReference>
<dbReference type="GO" id="GO:0016020">
    <property type="term" value="C:membrane"/>
    <property type="evidence" value="ECO:0007669"/>
    <property type="project" value="UniProtKB-SubCell"/>
</dbReference>
<dbReference type="GO" id="GO:0006820">
    <property type="term" value="P:monoatomic anion transport"/>
    <property type="evidence" value="ECO:0007669"/>
    <property type="project" value="TreeGrafter"/>
</dbReference>
<sequence length="389" mass="43444">MLLSYGLWATWSMRLNLNMAIPCMGTLDWNASMQSILFSASFFTTCLTVVFAGYLTDRFGPKITFLGATILFVFVSLLSPITANQSFYGFFILRLLMGLCDGFLLPCINSFVTRWYPLNEKSTMVAVTSSGTQLAAGGSALISSFLCLSIFKWPSIFYFFAINGCIWCFISYFLVTDSPQENRLMSRGEKDYLLKEVSTVKNISKHHSVPWKEISWSRPVLACNICSMTSNFIQNLNQSFLPTYFKEVLLLSMKKNGFITMIPFFAELTSKISMGILSDYLKREKEINATKLSKIFQTISSFGSAIGVLLLATIPTSEKPYLSIPFLLMTGFCFSCQTPGYVVSQVTIAPPYTGIITAKSQIMGNLGNLGAPLLLTFLNHFVNFPFSNH</sequence>
<feature type="transmembrane region" description="Helical" evidence="5">
    <location>
        <begin position="124"/>
        <end position="151"/>
    </location>
</feature>
<feature type="domain" description="Major facilitator superfamily (MFS) profile" evidence="6">
    <location>
        <begin position="1"/>
        <end position="389"/>
    </location>
</feature>
<reference evidence="8" key="1">
    <citation type="submission" date="2024-02" db="UniProtKB">
        <authorList>
            <consortium name="WormBaseParasite"/>
        </authorList>
    </citation>
    <scope>IDENTIFICATION</scope>
</reference>
<feature type="transmembrane region" description="Helical" evidence="5">
    <location>
        <begin position="87"/>
        <end position="112"/>
    </location>
</feature>
<keyword evidence="4 5" id="KW-0472">Membrane</keyword>
<dbReference type="WBParaSite" id="MBELARI_LOCUS8222">
    <property type="protein sequence ID" value="MBELARI_LOCUS8222"/>
    <property type="gene ID" value="MBELARI_LOCUS8222"/>
</dbReference>
<evidence type="ECO:0000313" key="8">
    <source>
        <dbReference type="WBParaSite" id="MBELARI_LOCUS8222"/>
    </source>
</evidence>
<dbReference type="InterPro" id="IPR011701">
    <property type="entry name" value="MFS"/>
</dbReference>
<keyword evidence="2 5" id="KW-0812">Transmembrane</keyword>
<evidence type="ECO:0000259" key="6">
    <source>
        <dbReference type="PROSITE" id="PS50850"/>
    </source>
</evidence>
<evidence type="ECO:0000256" key="2">
    <source>
        <dbReference type="ARBA" id="ARBA00022692"/>
    </source>
</evidence>
<dbReference type="PANTHER" id="PTHR11662">
    <property type="entry name" value="SOLUTE CARRIER FAMILY 17"/>
    <property type="match status" value="1"/>
</dbReference>